<dbReference type="RefSeq" id="WP_139940813.1">
    <property type="nucleotide sequence ID" value="NZ_JBHSYP010000006.1"/>
</dbReference>
<organism evidence="10 11">
    <name type="scientific">Emcibacter nanhaiensis</name>
    <dbReference type="NCBI Taxonomy" id="1505037"/>
    <lineage>
        <taxon>Bacteria</taxon>
        <taxon>Pseudomonadati</taxon>
        <taxon>Pseudomonadota</taxon>
        <taxon>Alphaproteobacteria</taxon>
        <taxon>Emcibacterales</taxon>
        <taxon>Emcibacteraceae</taxon>
        <taxon>Emcibacter</taxon>
    </lineage>
</organism>
<protein>
    <submittedName>
        <fullName evidence="10">Cytochrome P450</fullName>
    </submittedName>
</protein>
<dbReference type="SUPFAM" id="SSF48264">
    <property type="entry name" value="Cytochrome P450"/>
    <property type="match status" value="1"/>
</dbReference>
<keyword evidence="5" id="KW-0408">Iron</keyword>
<dbReference type="CDD" id="cd00207">
    <property type="entry name" value="fer2"/>
    <property type="match status" value="1"/>
</dbReference>
<evidence type="ECO:0000259" key="9">
    <source>
        <dbReference type="PROSITE" id="PS51384"/>
    </source>
</evidence>
<evidence type="ECO:0000256" key="7">
    <source>
        <dbReference type="ARBA" id="ARBA00043906"/>
    </source>
</evidence>
<dbReference type="Proteomes" id="UP000319148">
    <property type="component" value="Unassembled WGS sequence"/>
</dbReference>
<dbReference type="OrthoDB" id="9792185at2"/>
<dbReference type="Gene3D" id="2.40.30.10">
    <property type="entry name" value="Translation factors"/>
    <property type="match status" value="1"/>
</dbReference>
<evidence type="ECO:0000256" key="5">
    <source>
        <dbReference type="ARBA" id="ARBA00023004"/>
    </source>
</evidence>
<dbReference type="Gene3D" id="1.10.630.10">
    <property type="entry name" value="Cytochrome P450"/>
    <property type="match status" value="1"/>
</dbReference>
<proteinExistence type="inferred from homology"/>
<dbReference type="InterPro" id="IPR006058">
    <property type="entry name" value="2Fe2S_fd_BS"/>
</dbReference>
<dbReference type="InterPro" id="IPR036010">
    <property type="entry name" value="2Fe-2S_ferredoxin-like_sf"/>
</dbReference>
<dbReference type="FunFam" id="1.10.630.10:FF:000018">
    <property type="entry name" value="Cytochrome P450 monooxygenase"/>
    <property type="match status" value="1"/>
</dbReference>
<dbReference type="Pfam" id="PF00111">
    <property type="entry name" value="Fer2"/>
    <property type="match status" value="1"/>
</dbReference>
<dbReference type="SUPFAM" id="SSF52343">
    <property type="entry name" value="Ferredoxin reductase-like, C-terminal NADP-linked domain"/>
    <property type="match status" value="1"/>
</dbReference>
<dbReference type="PROSITE" id="PS00197">
    <property type="entry name" value="2FE2S_FER_1"/>
    <property type="match status" value="1"/>
</dbReference>
<evidence type="ECO:0000259" key="8">
    <source>
        <dbReference type="PROSITE" id="PS51085"/>
    </source>
</evidence>
<feature type="domain" description="FAD-binding FR-type" evidence="9">
    <location>
        <begin position="453"/>
        <end position="554"/>
    </location>
</feature>
<keyword evidence="2" id="KW-0349">Heme</keyword>
<dbReference type="AlphaFoldDB" id="A0A501PIJ7"/>
<sequence>MSGSSKDFGLSPTGCPLSREATEFDIFEGPYQVDPAEALRWSRDREPVFYNPRLGYWIVTRYDDVKAVFRDNILFSPSIALEKITPAPPEAMEVLKSYGYAMDRTMVNEDEPAHMERRRVLMDSFLPEALERHQEDVRRLTREYMDRFIDRGEVDLVNEMFWDIPLIVALHFLGVSGEDREKLRAFSVAHTVNTWGRPSPEEQVKVAVSVGKFWQTAMGILERMRQDPSGDGWMHYTIRQHLKYPDVVPESYLKSMMMAILSAAHETTSNATANMFKLLLSDREVWQDLCENPDLIPNAVEECLRLSGSIIAWRRLATDDTRVGDVDIPKGSKLLIVMTSANHDERHFENPDEIDLYRDNTSEHLSFGYGSHQCMGKNIARMEMRIFLEEFVKRLPHLELVPDQSFSYLPNTSFRGPKSLWARWDPAQNPEKQDPAILDQHRHFKIGAPAKNEVVRQVRVGEAHEESEGVKRFVLEHLHGRDLPGWTPGAHIDLIAGGFDRKYSLCGDPSDHKHYEVAILREDEGRGGSIYFHDHIAPGDTVSIIGPKNHFRLDEKASSYLLIAGGIGITPIMAMADRLKALGKDYQLHYAGRALDHMSFIDRLKQTHGARLHLYARDLGRRLDLANLTADLPAGQKIYACGPGRMLEALEEMSAAWPDHTLNYEHFSSVETTLDPSKEHDFDVTLADSGVDVHVRSDQTLLQALREAGVDVSSDCEEGLCGACEVQVLDGDIDHRDKVLSKSERMRGDRIISCCSRARGGKLVLRL</sequence>
<dbReference type="PROSITE" id="PS51085">
    <property type="entry name" value="2FE2S_FER_2"/>
    <property type="match status" value="1"/>
</dbReference>
<dbReference type="GO" id="GO:0005506">
    <property type="term" value="F:iron ion binding"/>
    <property type="evidence" value="ECO:0007669"/>
    <property type="project" value="InterPro"/>
</dbReference>
<dbReference type="InterPro" id="IPR039261">
    <property type="entry name" value="FNR_nucleotide-bd"/>
</dbReference>
<dbReference type="GO" id="GO:0004497">
    <property type="term" value="F:monooxygenase activity"/>
    <property type="evidence" value="ECO:0007669"/>
    <property type="project" value="UniProtKB-KW"/>
</dbReference>
<dbReference type="GO" id="GO:0016705">
    <property type="term" value="F:oxidoreductase activity, acting on paired donors, with incorporation or reduction of molecular oxygen"/>
    <property type="evidence" value="ECO:0007669"/>
    <property type="project" value="InterPro"/>
</dbReference>
<evidence type="ECO:0000256" key="6">
    <source>
        <dbReference type="ARBA" id="ARBA00023033"/>
    </source>
</evidence>
<dbReference type="PANTHER" id="PTHR46696">
    <property type="entry name" value="P450, PUTATIVE (EUROFUNG)-RELATED"/>
    <property type="match status" value="1"/>
</dbReference>
<gene>
    <name evidence="10" type="ORF">FIV46_10165</name>
</gene>
<dbReference type="SUPFAM" id="SSF54292">
    <property type="entry name" value="2Fe-2S ferredoxin-like"/>
    <property type="match status" value="1"/>
</dbReference>
<evidence type="ECO:0000256" key="1">
    <source>
        <dbReference type="ARBA" id="ARBA00010617"/>
    </source>
</evidence>
<dbReference type="Pfam" id="PF00067">
    <property type="entry name" value="p450"/>
    <property type="match status" value="1"/>
</dbReference>
<feature type="domain" description="2Fe-2S ferredoxin-type" evidence="8">
    <location>
        <begin position="682"/>
        <end position="767"/>
    </location>
</feature>
<dbReference type="InterPro" id="IPR001128">
    <property type="entry name" value="Cyt_P450"/>
</dbReference>
<evidence type="ECO:0000313" key="11">
    <source>
        <dbReference type="Proteomes" id="UP000319148"/>
    </source>
</evidence>
<dbReference type="EMBL" id="VFIY01000010">
    <property type="protein sequence ID" value="TPD59842.1"/>
    <property type="molecule type" value="Genomic_DNA"/>
</dbReference>
<dbReference type="SUPFAM" id="SSF63380">
    <property type="entry name" value="Riboflavin synthase domain-like"/>
    <property type="match status" value="1"/>
</dbReference>
<dbReference type="PROSITE" id="PS00086">
    <property type="entry name" value="CYTOCHROME_P450"/>
    <property type="match status" value="1"/>
</dbReference>
<name>A0A501PIJ7_9PROT</name>
<evidence type="ECO:0000313" key="10">
    <source>
        <dbReference type="EMBL" id="TPD59842.1"/>
    </source>
</evidence>
<accession>A0A501PIJ7</accession>
<comment type="function">
    <text evidence="7">Cytochromes P450 are a group of heme-thiolate monooxygenases. They oxidize a variety of structurally unrelated compounds, including steroids, fatty acids, and xenobiotics.</text>
</comment>
<dbReference type="Gene3D" id="3.10.20.30">
    <property type="match status" value="1"/>
</dbReference>
<dbReference type="PROSITE" id="PS51384">
    <property type="entry name" value="FAD_FR"/>
    <property type="match status" value="1"/>
</dbReference>
<reference evidence="11" key="1">
    <citation type="submission" date="2019-06" db="EMBL/GenBank/DDBJ databases">
        <title>The complete genome of Emcibacter congregatus ZYLT.</title>
        <authorList>
            <person name="Zhao Z."/>
        </authorList>
    </citation>
    <scope>NUCLEOTIDE SEQUENCE [LARGE SCALE GENOMIC DNA]</scope>
    <source>
        <strain evidence="11">MCCC 1A06723</strain>
    </source>
</reference>
<evidence type="ECO:0000256" key="4">
    <source>
        <dbReference type="ARBA" id="ARBA00023002"/>
    </source>
</evidence>
<dbReference type="CDD" id="cd11078">
    <property type="entry name" value="CYP130-like"/>
    <property type="match status" value="1"/>
</dbReference>
<keyword evidence="11" id="KW-1185">Reference proteome</keyword>
<comment type="similarity">
    <text evidence="1">Belongs to the cytochrome P450 family.</text>
</comment>
<dbReference type="PRINTS" id="PR00359">
    <property type="entry name" value="BP450"/>
</dbReference>
<dbReference type="InterPro" id="IPR002397">
    <property type="entry name" value="Cyt_P450_B"/>
</dbReference>
<dbReference type="GO" id="GO:0020037">
    <property type="term" value="F:heme binding"/>
    <property type="evidence" value="ECO:0007669"/>
    <property type="project" value="InterPro"/>
</dbReference>
<dbReference type="InterPro" id="IPR036396">
    <property type="entry name" value="Cyt_P450_sf"/>
</dbReference>
<dbReference type="PANTHER" id="PTHR46696:SF6">
    <property type="entry name" value="P450, PUTATIVE (EUROFUNG)-RELATED"/>
    <property type="match status" value="1"/>
</dbReference>
<comment type="caution">
    <text evidence="10">The sequence shown here is derived from an EMBL/GenBank/DDBJ whole genome shotgun (WGS) entry which is preliminary data.</text>
</comment>
<dbReference type="InterPro" id="IPR017972">
    <property type="entry name" value="Cyt_P450_CS"/>
</dbReference>
<dbReference type="InterPro" id="IPR012675">
    <property type="entry name" value="Beta-grasp_dom_sf"/>
</dbReference>
<dbReference type="InterPro" id="IPR017927">
    <property type="entry name" value="FAD-bd_FR_type"/>
</dbReference>
<keyword evidence="4" id="KW-0560">Oxidoreductase</keyword>
<keyword evidence="6" id="KW-0503">Monooxygenase</keyword>
<dbReference type="InterPro" id="IPR017938">
    <property type="entry name" value="Riboflavin_synthase-like_b-brl"/>
</dbReference>
<evidence type="ECO:0000256" key="2">
    <source>
        <dbReference type="ARBA" id="ARBA00022617"/>
    </source>
</evidence>
<dbReference type="InterPro" id="IPR001041">
    <property type="entry name" value="2Fe-2S_ferredoxin-type"/>
</dbReference>
<dbReference type="Gene3D" id="3.40.50.80">
    <property type="entry name" value="Nucleotide-binding domain of ferredoxin-NADP reductase (FNR) module"/>
    <property type="match status" value="1"/>
</dbReference>
<dbReference type="CDD" id="cd06185">
    <property type="entry name" value="PDR_like"/>
    <property type="match status" value="1"/>
</dbReference>
<keyword evidence="3" id="KW-0479">Metal-binding</keyword>
<dbReference type="GO" id="GO:0051537">
    <property type="term" value="F:2 iron, 2 sulfur cluster binding"/>
    <property type="evidence" value="ECO:0007669"/>
    <property type="project" value="InterPro"/>
</dbReference>
<evidence type="ECO:0000256" key="3">
    <source>
        <dbReference type="ARBA" id="ARBA00022723"/>
    </source>
</evidence>